<dbReference type="GO" id="GO:0000184">
    <property type="term" value="P:nuclear-transcribed mRNA catabolic process, nonsense-mediated decay"/>
    <property type="evidence" value="ECO:0007669"/>
    <property type="project" value="UniProtKB-KW"/>
</dbReference>
<keyword evidence="6" id="KW-0507">mRNA processing</keyword>
<dbReference type="PANTHER" id="PTHR15481:SF2">
    <property type="entry name" value="RNA-BINDING PROTEIN WITH SERINE-RICH DOMAIN 1"/>
    <property type="match status" value="1"/>
</dbReference>
<dbReference type="GeneTree" id="ENSGT00940000171085"/>
<dbReference type="GO" id="GO:0003723">
    <property type="term" value="F:RNA binding"/>
    <property type="evidence" value="ECO:0007669"/>
    <property type="project" value="UniProtKB-UniRule"/>
</dbReference>
<feature type="domain" description="RRM" evidence="14">
    <location>
        <begin position="130"/>
        <end position="209"/>
    </location>
</feature>
<comment type="similarity">
    <text evidence="3">Belongs to the splicing factor SR family.</text>
</comment>
<evidence type="ECO:0000256" key="7">
    <source>
        <dbReference type="ARBA" id="ARBA00022884"/>
    </source>
</evidence>
<feature type="compositionally biased region" description="Basic and acidic residues" evidence="13">
    <location>
        <begin position="112"/>
        <end position="124"/>
    </location>
</feature>
<feature type="compositionally biased region" description="Basic residues" evidence="13">
    <location>
        <begin position="229"/>
        <end position="250"/>
    </location>
</feature>
<evidence type="ECO:0000256" key="4">
    <source>
        <dbReference type="ARBA" id="ARBA00014789"/>
    </source>
</evidence>
<protein>
    <recommendedName>
        <fullName evidence="4">RNA-binding protein with serine-rich domain 1</fullName>
    </recommendedName>
</protein>
<keyword evidence="8" id="KW-0866">Nonsense-mediated mRNA decay</keyword>
<dbReference type="InterPro" id="IPR035979">
    <property type="entry name" value="RBD_domain_sf"/>
</dbReference>
<evidence type="ECO:0000256" key="10">
    <source>
        <dbReference type="ARBA" id="ARBA00023242"/>
    </source>
</evidence>
<dbReference type="Ensembl" id="ENSCLAT00000014798.1">
    <property type="protein sequence ID" value="ENSCLAP00000014639.1"/>
    <property type="gene ID" value="ENSCLAG00000010108.1"/>
</dbReference>
<evidence type="ECO:0000256" key="2">
    <source>
        <dbReference type="ARBA" id="ARBA00004496"/>
    </source>
</evidence>
<proteinExistence type="inferred from homology"/>
<evidence type="ECO:0000259" key="14">
    <source>
        <dbReference type="PROSITE" id="PS50102"/>
    </source>
</evidence>
<feature type="compositionally biased region" description="Basic and acidic residues" evidence="13">
    <location>
        <begin position="33"/>
        <end position="54"/>
    </location>
</feature>
<dbReference type="InterPro" id="IPR034201">
    <property type="entry name" value="RNPS1_RRM"/>
</dbReference>
<dbReference type="PANTHER" id="PTHR15481">
    <property type="entry name" value="RIBONUCLEIC ACID BINDING PROTEIN S1"/>
    <property type="match status" value="1"/>
</dbReference>
<feature type="compositionally biased region" description="Basic residues" evidence="13">
    <location>
        <begin position="1"/>
        <end position="10"/>
    </location>
</feature>
<dbReference type="AlphaFoldDB" id="A0A8C2VF51"/>
<keyword evidence="7 12" id="KW-0694">RNA-binding</keyword>
<dbReference type="GO" id="GO:0061574">
    <property type="term" value="C:ASAP complex"/>
    <property type="evidence" value="ECO:0007669"/>
    <property type="project" value="TreeGrafter"/>
</dbReference>
<dbReference type="Pfam" id="PF00076">
    <property type="entry name" value="RRM_1"/>
    <property type="match status" value="1"/>
</dbReference>
<evidence type="ECO:0000313" key="15">
    <source>
        <dbReference type="Ensembl" id="ENSCLAP00000014639.1"/>
    </source>
</evidence>
<comment type="subunit">
    <text evidence="11">Found in mRNA splicing-dependent exon junction complexes (EJC). Found in a post-splicing complex with NXF1, RBM8A, UPF1, UPF2, UPF3A, UPF3B and RNPS1. Component of the heterotrimeric ASAP (apoptosis- and splicing-associated protein) and PSAP complexes consisting of RNPS1, SAP18 and either ACIN1 or PNN, respectively; the ASAP and PSAP complexes probably are formed mutually exclusive. Component of the active spliceosome. Associates with polysomes. Interacts with the cleaved p110 isoform of CDC2L1, CSNK2A1, PNN, SART3, SRP54, SRRM1 and TRA2B/SFRS10.</text>
</comment>
<dbReference type="GO" id="GO:0016607">
    <property type="term" value="C:nuclear speck"/>
    <property type="evidence" value="ECO:0007669"/>
    <property type="project" value="UniProtKB-SubCell"/>
</dbReference>
<evidence type="ECO:0000256" key="11">
    <source>
        <dbReference type="ARBA" id="ARBA00026044"/>
    </source>
</evidence>
<feature type="compositionally biased region" description="Low complexity" evidence="13">
    <location>
        <begin position="63"/>
        <end position="109"/>
    </location>
</feature>
<dbReference type="SMART" id="SM00360">
    <property type="entry name" value="RRM"/>
    <property type="match status" value="1"/>
</dbReference>
<evidence type="ECO:0000256" key="12">
    <source>
        <dbReference type="PROSITE-ProRule" id="PRU00176"/>
    </source>
</evidence>
<dbReference type="SUPFAM" id="SSF54928">
    <property type="entry name" value="RNA-binding domain, RBD"/>
    <property type="match status" value="1"/>
</dbReference>
<keyword evidence="9" id="KW-0508">mRNA splicing</keyword>
<feature type="region of interest" description="Disordered" evidence="13">
    <location>
        <begin position="198"/>
        <end position="267"/>
    </location>
</feature>
<sequence length="267" mass="29755">MNLPGVKKKSLLGVKENDKKSGTRAPCPIKRKDRFEKKSKDHSEDKGATKESGRRTTRKRLSARSSSTSSSGSSTTTGSSRGSSSSSASSRSSTSRSSSSSSSSGSPSPSRRRQDNRQREDKVKPFPKPSKAHIGRLARNVTKEYIMEIFSTSGKTEMIDMPVERTQPYLSKGYGYVEFENPDEAEKALKHMGGEQIDNQEITATAGSPPRQFSPPRRMPPPPPMWHRSSPRMRRRSYSLRRRSPVRRQSRFPGLRCHRSCSSSNSS</sequence>
<reference evidence="15" key="1">
    <citation type="submission" date="2025-08" db="UniProtKB">
        <authorList>
            <consortium name="Ensembl"/>
        </authorList>
    </citation>
    <scope>IDENTIFICATION</scope>
</reference>
<keyword evidence="16" id="KW-1185">Reference proteome</keyword>
<keyword evidence="10" id="KW-0539">Nucleus</keyword>
<evidence type="ECO:0000256" key="6">
    <source>
        <dbReference type="ARBA" id="ARBA00022664"/>
    </source>
</evidence>
<organism evidence="15 16">
    <name type="scientific">Chinchilla lanigera</name>
    <name type="common">Long-tailed chinchilla</name>
    <name type="synonym">Chinchilla villidera</name>
    <dbReference type="NCBI Taxonomy" id="34839"/>
    <lineage>
        <taxon>Eukaryota</taxon>
        <taxon>Metazoa</taxon>
        <taxon>Chordata</taxon>
        <taxon>Craniata</taxon>
        <taxon>Vertebrata</taxon>
        <taxon>Euteleostomi</taxon>
        <taxon>Mammalia</taxon>
        <taxon>Eutheria</taxon>
        <taxon>Euarchontoglires</taxon>
        <taxon>Glires</taxon>
        <taxon>Rodentia</taxon>
        <taxon>Hystricomorpha</taxon>
        <taxon>Chinchillidae</taxon>
        <taxon>Chinchilla</taxon>
    </lineage>
</organism>
<keyword evidence="5" id="KW-0963">Cytoplasm</keyword>
<name>A0A8C2VF51_CHILA</name>
<evidence type="ECO:0000256" key="9">
    <source>
        <dbReference type="ARBA" id="ARBA00023187"/>
    </source>
</evidence>
<evidence type="ECO:0000256" key="13">
    <source>
        <dbReference type="SAM" id="MobiDB-lite"/>
    </source>
</evidence>
<accession>A0A8C2VF51</accession>
<dbReference type="CDD" id="cd12365">
    <property type="entry name" value="RRM_RNPS1"/>
    <property type="match status" value="1"/>
</dbReference>
<dbReference type="PROSITE" id="PS50102">
    <property type="entry name" value="RRM"/>
    <property type="match status" value="1"/>
</dbReference>
<dbReference type="GO" id="GO:0000398">
    <property type="term" value="P:mRNA splicing, via spliceosome"/>
    <property type="evidence" value="ECO:0007669"/>
    <property type="project" value="TreeGrafter"/>
</dbReference>
<evidence type="ECO:0000256" key="8">
    <source>
        <dbReference type="ARBA" id="ARBA00023161"/>
    </source>
</evidence>
<feature type="region of interest" description="Disordered" evidence="13">
    <location>
        <begin position="1"/>
        <end position="135"/>
    </location>
</feature>
<evidence type="ECO:0000256" key="3">
    <source>
        <dbReference type="ARBA" id="ARBA00010269"/>
    </source>
</evidence>
<dbReference type="InterPro" id="IPR012677">
    <property type="entry name" value="Nucleotide-bd_a/b_plait_sf"/>
</dbReference>
<evidence type="ECO:0000256" key="5">
    <source>
        <dbReference type="ARBA" id="ARBA00022490"/>
    </source>
</evidence>
<evidence type="ECO:0000313" key="16">
    <source>
        <dbReference type="Proteomes" id="UP000694398"/>
    </source>
</evidence>
<reference evidence="15" key="2">
    <citation type="submission" date="2025-09" db="UniProtKB">
        <authorList>
            <consortium name="Ensembl"/>
        </authorList>
    </citation>
    <scope>IDENTIFICATION</scope>
</reference>
<dbReference type="InterPro" id="IPR000504">
    <property type="entry name" value="RRM_dom"/>
</dbReference>
<comment type="subcellular location">
    <subcellularLocation>
        <location evidence="2">Cytoplasm</location>
    </subcellularLocation>
    <subcellularLocation>
        <location evidence="1">Nucleus speckle</location>
    </subcellularLocation>
</comment>
<evidence type="ECO:0000256" key="1">
    <source>
        <dbReference type="ARBA" id="ARBA00004324"/>
    </source>
</evidence>
<dbReference type="Gene3D" id="3.30.70.330">
    <property type="match status" value="1"/>
</dbReference>
<dbReference type="Proteomes" id="UP000694398">
    <property type="component" value="Unassembled WGS sequence"/>
</dbReference>
<dbReference type="GO" id="GO:0005737">
    <property type="term" value="C:cytoplasm"/>
    <property type="evidence" value="ECO:0007669"/>
    <property type="project" value="UniProtKB-SubCell"/>
</dbReference>